<feature type="domain" description="PLD phosphodiesterase" evidence="9">
    <location>
        <begin position="218"/>
        <end position="245"/>
    </location>
</feature>
<dbReference type="GO" id="GO:0008808">
    <property type="term" value="F:cardiolipin synthase activity"/>
    <property type="evidence" value="ECO:0007669"/>
    <property type="project" value="UniProtKB-UniRule"/>
</dbReference>
<sequence>MGLPSWGEVWILLSWLFRILNVYWILQEMRSKRLSAAAVWAWLLVMLTVPVPGFFLYIYFGRDLRKTRFADKESRDLDVLMAHRQEELFDQGIVLPELEDHMASVRLQLAQDDSIVTDDNAIDLFVDGAALFVSQLDDIQKAKSYIFIQSYIFRQDELGRQFMEALCQKAREGLEVRLLVDGMGSMLVPRRFFRQLERAGGKVETFFPPFVPYLHFQINYRNHRKLLIVDGVVGYIGGFNVGDEYVGKGPLGYWRDTHLRFQGSAVGGMELRFVQDWNYGAEDPIQDHPISLLREYREEELRPCITGAKAIRHVPVQMVSGGPDAKWPTIRNGFLRLISSARRKLYIQTPYLIPDDTIRETLKMAALSGVDVRLMLPDKPDHPCIFWASMSYVEELLQAGVRCYAYHNGFLHSKVITADGEVSSVGTANLDVRSFSLNFEQSAFLYHRELTAELDAAFEADLAQCSEITLEAYQQRPLWNRIREAVCRMISPIL</sequence>
<organism evidence="10 11">
    <name type="scientific">Bianquea renquensis</name>
    <dbReference type="NCBI Taxonomy" id="2763661"/>
    <lineage>
        <taxon>Bacteria</taxon>
        <taxon>Bacillati</taxon>
        <taxon>Bacillota</taxon>
        <taxon>Clostridia</taxon>
        <taxon>Eubacteriales</taxon>
        <taxon>Bianqueaceae</taxon>
        <taxon>Bianquea</taxon>
    </lineage>
</organism>
<dbReference type="InterPro" id="IPR025202">
    <property type="entry name" value="PLD-like_dom"/>
</dbReference>
<dbReference type="RefSeq" id="WP_177719354.1">
    <property type="nucleotide sequence ID" value="NZ_JACRSQ010000003.1"/>
</dbReference>
<gene>
    <name evidence="10" type="primary">cls</name>
    <name evidence="10" type="ORF">H8730_03125</name>
</gene>
<feature type="active site" evidence="7">
    <location>
        <position position="412"/>
    </location>
</feature>
<protein>
    <recommendedName>
        <fullName evidence="7 8">Cardiolipin synthase</fullName>
        <shortName evidence="7">CL synthase</shortName>
        <ecNumber evidence="7 8">2.7.8.-</ecNumber>
    </recommendedName>
</protein>
<comment type="subcellular location">
    <subcellularLocation>
        <location evidence="7">Cell membrane</location>
        <topology evidence="7">Multi-pass membrane protein</topology>
    </subcellularLocation>
</comment>
<dbReference type="PANTHER" id="PTHR21248:SF22">
    <property type="entry name" value="PHOSPHOLIPASE D"/>
    <property type="match status" value="1"/>
</dbReference>
<comment type="similarity">
    <text evidence="7">Belongs to the phospholipase D family. Cardiolipin synthase subfamily.</text>
</comment>
<reference evidence="10" key="1">
    <citation type="submission" date="2020-08" db="EMBL/GenBank/DDBJ databases">
        <title>Genome public.</title>
        <authorList>
            <person name="Liu C."/>
            <person name="Sun Q."/>
        </authorList>
    </citation>
    <scope>NUCLEOTIDE SEQUENCE</scope>
    <source>
        <strain evidence="10">NSJ-32</strain>
    </source>
</reference>
<feature type="active site" evidence="7">
    <location>
        <position position="223"/>
    </location>
</feature>
<keyword evidence="7" id="KW-0594">Phospholipid biosynthesis</keyword>
<proteinExistence type="inferred from homology"/>
<keyword evidence="2 7" id="KW-0808">Transferase</keyword>
<keyword evidence="7" id="KW-1208">Phospholipid metabolism</keyword>
<dbReference type="InterPro" id="IPR001736">
    <property type="entry name" value="PLipase_D/transphosphatidylase"/>
</dbReference>
<accession>A0A926HZV9</accession>
<dbReference type="EMBL" id="JACRSQ010000003">
    <property type="protein sequence ID" value="MBC8542539.1"/>
    <property type="molecule type" value="Genomic_DNA"/>
</dbReference>
<dbReference type="Pfam" id="PF13091">
    <property type="entry name" value="PLDc_2"/>
    <property type="match status" value="2"/>
</dbReference>
<evidence type="ECO:0000256" key="7">
    <source>
        <dbReference type="HAMAP-Rule" id="MF_01916"/>
    </source>
</evidence>
<dbReference type="GO" id="GO:0005886">
    <property type="term" value="C:plasma membrane"/>
    <property type="evidence" value="ECO:0007669"/>
    <property type="project" value="UniProtKB-SubCell"/>
</dbReference>
<feature type="domain" description="PLD phosphodiesterase" evidence="9">
    <location>
        <begin position="407"/>
        <end position="434"/>
    </location>
</feature>
<feature type="transmembrane region" description="Helical" evidence="7">
    <location>
        <begin position="38"/>
        <end position="60"/>
    </location>
</feature>
<keyword evidence="5 7" id="KW-1133">Transmembrane helix</keyword>
<dbReference type="CDD" id="cd09112">
    <property type="entry name" value="PLDc_CLS_2"/>
    <property type="match status" value="1"/>
</dbReference>
<evidence type="ECO:0000256" key="2">
    <source>
        <dbReference type="ARBA" id="ARBA00022679"/>
    </source>
</evidence>
<evidence type="ECO:0000256" key="3">
    <source>
        <dbReference type="ARBA" id="ARBA00022692"/>
    </source>
</evidence>
<dbReference type="SUPFAM" id="SSF56024">
    <property type="entry name" value="Phospholipase D/nuclease"/>
    <property type="match status" value="2"/>
</dbReference>
<dbReference type="Proteomes" id="UP000657006">
    <property type="component" value="Unassembled WGS sequence"/>
</dbReference>
<dbReference type="AlphaFoldDB" id="A0A926HZV9"/>
<feature type="active site" evidence="7">
    <location>
        <position position="419"/>
    </location>
</feature>
<dbReference type="Gene3D" id="3.30.870.10">
    <property type="entry name" value="Endonuclease Chain A"/>
    <property type="match status" value="2"/>
</dbReference>
<comment type="caution">
    <text evidence="10">The sequence shown here is derived from an EMBL/GenBank/DDBJ whole genome shotgun (WGS) entry which is preliminary data.</text>
</comment>
<feature type="active site" evidence="7">
    <location>
        <position position="225"/>
    </location>
</feature>
<keyword evidence="11" id="KW-1185">Reference proteome</keyword>
<dbReference type="GO" id="GO:0032049">
    <property type="term" value="P:cardiolipin biosynthetic process"/>
    <property type="evidence" value="ECO:0007669"/>
    <property type="project" value="UniProtKB-UniRule"/>
</dbReference>
<keyword evidence="7" id="KW-0444">Lipid biosynthesis</keyword>
<dbReference type="PANTHER" id="PTHR21248">
    <property type="entry name" value="CARDIOLIPIN SYNTHASE"/>
    <property type="match status" value="1"/>
</dbReference>
<evidence type="ECO:0000259" key="9">
    <source>
        <dbReference type="PROSITE" id="PS50035"/>
    </source>
</evidence>
<comment type="catalytic activity">
    <reaction evidence="7">
        <text>2 a 1,2-diacyl-sn-glycero-3-phospho-(1'-sn-glycerol) = a cardiolipin + glycerol</text>
        <dbReference type="Rhea" id="RHEA:31451"/>
        <dbReference type="ChEBI" id="CHEBI:17754"/>
        <dbReference type="ChEBI" id="CHEBI:62237"/>
        <dbReference type="ChEBI" id="CHEBI:64716"/>
    </reaction>
</comment>
<evidence type="ECO:0000256" key="4">
    <source>
        <dbReference type="ARBA" id="ARBA00022737"/>
    </source>
</evidence>
<dbReference type="HAMAP" id="MF_01916">
    <property type="entry name" value="Cardiolipin_synth_Cls"/>
    <property type="match status" value="1"/>
</dbReference>
<dbReference type="CDD" id="cd09110">
    <property type="entry name" value="PLDc_CLS_1"/>
    <property type="match status" value="1"/>
</dbReference>
<keyword evidence="7" id="KW-0443">Lipid metabolism</keyword>
<dbReference type="InterPro" id="IPR030874">
    <property type="entry name" value="Cardiolipin_synth_Firmi"/>
</dbReference>
<dbReference type="EC" id="2.7.8.-" evidence="7 8"/>
<comment type="function">
    <text evidence="7">Catalyzes the reversible phosphatidyl group transfer from one phosphatidylglycerol molecule to another to form cardiolipin (CL) (diphosphatidylglycerol) and glycerol.</text>
</comment>
<keyword evidence="1 7" id="KW-1003">Cell membrane</keyword>
<name>A0A926HZV9_9FIRM</name>
<dbReference type="SMART" id="SM00155">
    <property type="entry name" value="PLDc"/>
    <property type="match status" value="2"/>
</dbReference>
<evidence type="ECO:0000256" key="6">
    <source>
        <dbReference type="ARBA" id="ARBA00023136"/>
    </source>
</evidence>
<evidence type="ECO:0000256" key="1">
    <source>
        <dbReference type="ARBA" id="ARBA00022475"/>
    </source>
</evidence>
<feature type="transmembrane region" description="Helical" evidence="7">
    <location>
        <begin position="6"/>
        <end position="26"/>
    </location>
</feature>
<dbReference type="NCBIfam" id="TIGR04265">
    <property type="entry name" value="bac_cardiolipin"/>
    <property type="match status" value="1"/>
</dbReference>
<feature type="active site" evidence="7">
    <location>
        <position position="414"/>
    </location>
</feature>
<evidence type="ECO:0000256" key="8">
    <source>
        <dbReference type="NCBIfam" id="TIGR04265"/>
    </source>
</evidence>
<evidence type="ECO:0000313" key="10">
    <source>
        <dbReference type="EMBL" id="MBC8542539.1"/>
    </source>
</evidence>
<keyword evidence="6 7" id="KW-0472">Membrane</keyword>
<dbReference type="InterPro" id="IPR022924">
    <property type="entry name" value="Cardiolipin_synthase"/>
</dbReference>
<evidence type="ECO:0000256" key="5">
    <source>
        <dbReference type="ARBA" id="ARBA00022989"/>
    </source>
</evidence>
<dbReference type="PROSITE" id="PS50035">
    <property type="entry name" value="PLD"/>
    <property type="match status" value="2"/>
</dbReference>
<keyword evidence="3 7" id="KW-0812">Transmembrane</keyword>
<evidence type="ECO:0000313" key="11">
    <source>
        <dbReference type="Proteomes" id="UP000657006"/>
    </source>
</evidence>
<feature type="active site" evidence="7">
    <location>
        <position position="230"/>
    </location>
</feature>
<keyword evidence="4" id="KW-0677">Repeat</keyword>